<dbReference type="InterPro" id="IPR022105">
    <property type="entry name" value="DUF3645"/>
</dbReference>
<keyword evidence="4" id="KW-0833">Ubl conjugation pathway</keyword>
<accession>D8PZT8</accession>
<evidence type="ECO:0000256" key="1">
    <source>
        <dbReference type="ARBA" id="ARBA00000707"/>
    </source>
</evidence>
<dbReference type="PANTHER" id="PTHR13367">
    <property type="entry name" value="UBIQUITIN THIOESTERASE"/>
    <property type="match status" value="1"/>
</dbReference>
<evidence type="ECO:0000256" key="6">
    <source>
        <dbReference type="ARBA" id="ARBA00022807"/>
    </source>
</evidence>
<dbReference type="STRING" id="578458.D8PZT8"/>
<dbReference type="RefSeq" id="XP_003033820.1">
    <property type="nucleotide sequence ID" value="XM_003033774.1"/>
</dbReference>
<comment type="catalytic activity">
    <reaction evidence="1">
        <text>Thiol-dependent hydrolysis of ester, thioester, amide, peptide and isopeptide bonds formed by the C-terminal Gly of ubiquitin (a 76-residue protein attached to proteins as an intracellular targeting signal).</text>
        <dbReference type="EC" id="3.4.19.12"/>
    </reaction>
</comment>
<dbReference type="EC" id="3.4.19.12" evidence="2"/>
<evidence type="ECO:0000256" key="4">
    <source>
        <dbReference type="ARBA" id="ARBA00022786"/>
    </source>
</evidence>
<dbReference type="KEGG" id="scm:SCHCO_02569139"/>
<evidence type="ECO:0000259" key="10">
    <source>
        <dbReference type="Pfam" id="PF20255"/>
    </source>
</evidence>
<dbReference type="HOGENOM" id="CLU_000211_1_0_1"/>
<dbReference type="OMA" id="FICETGM"/>
<name>D8PZT8_SCHCM</name>
<evidence type="ECO:0000259" key="8">
    <source>
        <dbReference type="Pfam" id="PF12340"/>
    </source>
</evidence>
<gene>
    <name evidence="11" type="ORF">SCHCODRAFT_106846</name>
</gene>
<evidence type="ECO:0000256" key="5">
    <source>
        <dbReference type="ARBA" id="ARBA00022801"/>
    </source>
</evidence>
<dbReference type="InterPro" id="IPR051346">
    <property type="entry name" value="OTU_Deubiquitinase"/>
</dbReference>
<keyword evidence="3" id="KW-0645">Protease</keyword>
<dbReference type="OrthoDB" id="3182339at2759"/>
<dbReference type="GO" id="GO:0006508">
    <property type="term" value="P:proteolysis"/>
    <property type="evidence" value="ECO:0007669"/>
    <property type="project" value="UniProtKB-KW"/>
</dbReference>
<keyword evidence="5" id="KW-0378">Hydrolase</keyword>
<organism evidence="12">
    <name type="scientific">Schizophyllum commune (strain H4-8 / FGSC 9210)</name>
    <name type="common">Split gill fungus</name>
    <dbReference type="NCBI Taxonomy" id="578458"/>
    <lineage>
        <taxon>Eukaryota</taxon>
        <taxon>Fungi</taxon>
        <taxon>Dikarya</taxon>
        <taxon>Basidiomycota</taxon>
        <taxon>Agaricomycotina</taxon>
        <taxon>Agaricomycetes</taxon>
        <taxon>Agaricomycetidae</taxon>
        <taxon>Agaricales</taxon>
        <taxon>Schizophyllaceae</taxon>
        <taxon>Schizophyllum</taxon>
    </lineage>
</organism>
<feature type="domain" description="DUF6606" evidence="10">
    <location>
        <begin position="12"/>
        <end position="289"/>
    </location>
</feature>
<keyword evidence="6" id="KW-0788">Thiol protease</keyword>
<dbReference type="eggNOG" id="ENOG502QUFK">
    <property type="taxonomic scope" value="Eukaryota"/>
</dbReference>
<feature type="domain" description="DUF3638" evidence="8">
    <location>
        <begin position="2042"/>
        <end position="2253"/>
    </location>
</feature>
<reference evidence="11 12" key="1">
    <citation type="journal article" date="2010" name="Nat. Biotechnol.">
        <title>Genome sequence of the model mushroom Schizophyllum commune.</title>
        <authorList>
            <person name="Ohm R.A."/>
            <person name="de Jong J.F."/>
            <person name="Lugones L.G."/>
            <person name="Aerts A."/>
            <person name="Kothe E."/>
            <person name="Stajich J.E."/>
            <person name="de Vries R.P."/>
            <person name="Record E."/>
            <person name="Levasseur A."/>
            <person name="Baker S.E."/>
            <person name="Bartholomew K.A."/>
            <person name="Coutinho P.M."/>
            <person name="Erdmann S."/>
            <person name="Fowler T.J."/>
            <person name="Gathman A.C."/>
            <person name="Lombard V."/>
            <person name="Henrissat B."/>
            <person name="Knabe N."/>
            <person name="Kuees U."/>
            <person name="Lilly W.W."/>
            <person name="Lindquist E."/>
            <person name="Lucas S."/>
            <person name="Magnuson J.K."/>
            <person name="Piumi F."/>
            <person name="Raudaskoski M."/>
            <person name="Salamov A."/>
            <person name="Schmutz J."/>
            <person name="Schwarze F.W.M.R."/>
            <person name="vanKuyk P.A."/>
            <person name="Horton J.S."/>
            <person name="Grigoriev I.V."/>
            <person name="Woesten H.A.B."/>
        </authorList>
    </citation>
    <scope>NUCLEOTIDE SEQUENCE [LARGE SCALE GENOMIC DNA]</scope>
    <source>
        <strain evidence="12">H4-8 / FGSC 9210</strain>
    </source>
</reference>
<feature type="compositionally biased region" description="Acidic residues" evidence="7">
    <location>
        <begin position="2794"/>
        <end position="2804"/>
    </location>
</feature>
<evidence type="ECO:0000313" key="12">
    <source>
        <dbReference type="Proteomes" id="UP000007431"/>
    </source>
</evidence>
<dbReference type="GO" id="GO:0004843">
    <property type="term" value="F:cysteine-type deubiquitinase activity"/>
    <property type="evidence" value="ECO:0007669"/>
    <property type="project" value="UniProtKB-EC"/>
</dbReference>
<evidence type="ECO:0000313" key="11">
    <source>
        <dbReference type="EMBL" id="EFI98917.1"/>
    </source>
</evidence>
<protein>
    <recommendedName>
        <fullName evidence="2">ubiquitinyl hydrolase 1</fullName>
        <ecNumber evidence="2">3.4.19.12</ecNumber>
    </recommendedName>
</protein>
<evidence type="ECO:0000256" key="7">
    <source>
        <dbReference type="SAM" id="MobiDB-lite"/>
    </source>
</evidence>
<dbReference type="EMBL" id="GL377304">
    <property type="protein sequence ID" value="EFI98917.1"/>
    <property type="molecule type" value="Genomic_DNA"/>
</dbReference>
<feature type="non-terminal residue" evidence="11">
    <location>
        <position position="3112"/>
    </location>
</feature>
<evidence type="ECO:0000259" key="9">
    <source>
        <dbReference type="Pfam" id="PF12359"/>
    </source>
</evidence>
<dbReference type="Pfam" id="PF12359">
    <property type="entry name" value="DUF3645"/>
    <property type="match status" value="1"/>
</dbReference>
<dbReference type="VEuPathDB" id="FungiDB:SCHCODRAFT_02569139"/>
<evidence type="ECO:0000256" key="3">
    <source>
        <dbReference type="ARBA" id="ARBA00022670"/>
    </source>
</evidence>
<feature type="region of interest" description="Disordered" evidence="7">
    <location>
        <begin position="2789"/>
        <end position="2811"/>
    </location>
</feature>
<sequence length="3112" mass="349931">MADEAELLTYKINHLVLPPKLPQECDASPENECALLAHVLTSGRSFLEEMNELASRELLEEDVLDRWELVVRMLTGMENVTRGEGAAMDAELLASVVNAMKEGDALPLHIGAQNAGVILRKIDALTLTYESFFASLPAGTVTGTVGKVVSQFPSTPRLPFPADPALVKVLCGYLAEMHTHQLSQALPGSWKAGSKQNETRESTNPWYITHFLVNVVRAFSADHPDESLPYTTYVVKRLNDHVLWKNAELPWRRSPILLVLKVALQTTLVGIPAQYGYKAFMAYMLGRLLNEAARPEAEVPDDMLYIINTKIALRTYKLRNSVVADRFPIVGVISTSERVAGELEQRWKQTQLAEGKPIDLSAPSKEEIRDGSVFTLQNSRSYLDAVIARDERLRQTSDVFDAAAFEQAMPKLRHREAGALPEAFEPTAELHDVLVGIQDVTTWFESSEASDWMSNSQAHERWDALDKLMGCSMAVLKRFMSAGAEADPELFSTAFLNVMNLWVILDKTAVEAIPLLLEYTPELTVKPLSSLLLRTKASMQRLLTIEQYLTQRYDTAKYGSVYALDPSASCADAFGARYAEADPEICRIRLNIDARAERGKTSKRRELKALEDRRADLISRAAARHCSYYQSHSGVSRHSNYCQKCRMEADAQDLSLPVFEEPLPGDRAFANVLLFELNLPPLFSSWRSTTYKLVNMFAKTSSPERFRRHTLRDYVDIQSSMFGDLTAPLGSRITLASDSESFLLGHYRNTRMPCDEEDAIKNHAPRWWLYDTTAGDYLQQPLPAIDLHKHCGPVALPSPYDTLQWTVEGTSHKSNLVIARQSECPAQLSLHEWEAFGHLRAGVRLQWHNIILQLEIGVLKLADSAVHILMRQAALQAERATRKSYISRDAHATLTDEQFGSQALEVLRRRCAHCANNWEEGWVASTLSLVGHRVYELSTAAAVRTDARKFLRDELRPLCMKWMRQIQARLQAMEGTSSSNPLDSDNTLRDCLIQVCLAARDTYHFRRGAFHNAGAVADYLECGFILRQHLPHLLSTLPEPLCALARQDAKLSLLLLDPLMAALEKDSGGLDLAVGKVWEGFQRSRRNWRWARQSCWVACRTSTRQGMQARTLHVDLVKGAIFVDGASFQALPHEILQHRLYKEVFPKQVQMRVVPSTMSGMTYQCQSLVNGYEIHFRLDNKDLIIRMRDENHEVAEFLPTHKLKNDVPNSLLAESIVIHRLDTGQLDFVPRAVELHWDPSSSAAWTLDSIRRGAAPMLVSLEDGRRLMRPRSVLVSRLSRAFQALETSRCDLLVTYSPSSKAVSVNLPRYGLEFFFDPKRGLVSKEFPDYAVAASRDIGTLYGVEKVVLQRWRGPPQQRILVPAGPITVKPKVPHPHITLNPATNTSGHVDMHVFDLDELTGKVKPTGNLDSVLTLAYLHAVSSSHRRDPFIGERGVDRALSMLESASAFAFTQLSPADTTLLSQLASLSPGRQFYPKHLKVMETTEWHPSLSPLSQSELFAPLVADIGDYARRKADLESSDARRNATPLPKRQNVDTLPSRAYYRNARLCPHTANRKWAQGRQDADSAFSWPDPPDPTAFPLSVLEVAGQVRAWEPTAKHSVELWDRLIKWNAFSSVADDCVLSRPCQLSSSSQPKIWFTLYQKSLCTTDTSAHKYFLMFILAFLLNDGLFDHGLVETILNVAVMAGSSNLPPLRGSEMDYELADGWKLTSQKLEAMIEQYRVSFDHSCEHRLPRKANETPEDHRSRCSQEYWEHWNEQVEELTTYLSQQWPCSHPRWPSSSAARYTLIDMPGFRKATDKLFRSMHRNRQLRQQVTEIQRIIDSAAAARSLTYCQPPSVPRLRSLPQASYELPSMRSLMVSRQRPITSEMPIRVAPASKADVGCDGAEGDLSPLKLLVDRVPTETALGLRYQRELAACVEALPNTLTSGEPSRASVPQTISVPALRHGDIERALNPQSPFEWALFNNGNWPNTNTLNLLSLLSYPHRRETRASGWKQPLTLFALSLLRIQRERRLDALEDAEFAKELATSVGEGYDPFKVDTDWLLIQIDGDFALRPVQADLAFHMMSSHNRVTQLNMGEGKSSVIVPITSVTCANGEDLVCVFVLKPLYAQMFHLLSQRVSGLANRRVFHLPFSRDTAINTRTLQSIRCLFEDCAQSGGVLLCQPEHLLSLQLMASSMLCSGNEDTDVHTLSDIQRWVTKHSRYILDESDEILSHKYQLIYTIGNAGPLDGHPERWRIIQQVLGLISVRAEDTLRALPDGIDIEHGSNAIANVRRTRVLSDAAWNHLSDLCVTDIIDNNAISPLSFRSYLPSHIAAVRQFVTTLDIRPEEAQITKNCSGDAYTHLLLLRGLFAHGILRLVFQKKRWRVNYGVDLSRSRLAIPYRAKDSPAPRAEFGHPDVTIVLTSLSYYSSGLTDEELDTTFDQLEKTDSPALRYEGWVKGSALALGLRSLSGVNRKDTRQRSTVYAALRRTKPVIDFYLSECVFPKEARQYPHKLTTNPWDLAREKSRPTTGFSGTRDNRYTLPTSIVQEDLPPQQHTDALVLNYIRRSENQTVICKDYDAAGIIAEAVNSEPVVSVILDVGAQVLELNNEEMAGQWLASEARADIEAAVFFGSDDELYVRTRNGRVEPLRRSFYREQLGKTLVYLDEAHTRGTDLKLPDGARALVTLGPKLTKDKLMQGCMRMRKLGRPGGHSVQFLASSEIQRCIRKDLRQDKERLDSTDVLVWTICETIRQTVENGTLWAAQGLDFDARREAWEKFTCGAIDEDELISVLRQREAYSLEELYGPDNDSMDVDEDSTDDAPGSLRPKIRRRCAELGFSLQHSGRLLEEQERELAHEKETEREVQRAPFAEAKPHKIDSKLRSMIGKSTFDLSGYHTLLDCLEYTSVHEALSGVSKDFFQSTEIVATRDFMETVELSRGASNQKDAFLRSVQWIVSTQRSPGALLLISPSEANAIIDVVRQSKHVRLHLYAPQLSRNLHVFSELTFLATPSSTAATYETPASAVMRELDLFSGSLFLQDARSYNEVCALLGLYLDEIPQQLKGQIAVDGFVPKQSVRAKLGIEECLFQKSPSAVLKTLVDLRRKGLGFMLTHVGQILHGMAVGSDDF</sequence>
<dbReference type="Pfam" id="PF20255">
    <property type="entry name" value="DUF6606"/>
    <property type="match status" value="1"/>
</dbReference>
<dbReference type="InterPro" id="IPR022099">
    <property type="entry name" value="DUF3638"/>
</dbReference>
<proteinExistence type="predicted"/>
<feature type="domain" description="DUF3645" evidence="9">
    <location>
        <begin position="2375"/>
        <end position="2407"/>
    </location>
</feature>
<dbReference type="InterPro" id="IPR046541">
    <property type="entry name" value="DUF6606"/>
</dbReference>
<keyword evidence="12" id="KW-1185">Reference proteome</keyword>
<dbReference type="Proteomes" id="UP000007431">
    <property type="component" value="Unassembled WGS sequence"/>
</dbReference>
<dbReference type="Pfam" id="PF12340">
    <property type="entry name" value="DUF3638"/>
    <property type="match status" value="1"/>
</dbReference>
<dbReference type="GeneID" id="9586382"/>
<dbReference type="PANTHER" id="PTHR13367:SF33">
    <property type="entry name" value="P-LOOP CONTAINING NUCLEOSIDE TRIPHOSPHATE HYDROLASE PROTEIN"/>
    <property type="match status" value="1"/>
</dbReference>
<dbReference type="InParanoid" id="D8PZT8"/>
<evidence type="ECO:0000256" key="2">
    <source>
        <dbReference type="ARBA" id="ARBA00012759"/>
    </source>
</evidence>